<dbReference type="EMBL" id="MKGI01000005">
    <property type="protein sequence ID" value="OEL12350.1"/>
    <property type="molecule type" value="Genomic_DNA"/>
</dbReference>
<sequence length="49" mass="5482">MSLTRISAAAFVFNAPISDFQVAKLEKIIDIKSLINKGFLKILRTKKAM</sequence>
<reference evidence="1 2" key="1">
    <citation type="submission" date="2016-09" db="EMBL/GenBank/DDBJ databases">
        <authorList>
            <person name="Capua I."/>
            <person name="De Benedictis P."/>
            <person name="Joannis T."/>
            <person name="Lombin L.H."/>
            <person name="Cattoli G."/>
        </authorList>
    </citation>
    <scope>NUCLEOTIDE SEQUENCE [LARGE SCALE GENOMIC DNA]</scope>
    <source>
        <strain evidence="1 2">NRS-1</strain>
    </source>
</reference>
<dbReference type="AlphaFoldDB" id="A0A1E5UHI0"/>
<evidence type="ECO:0000313" key="1">
    <source>
        <dbReference type="EMBL" id="OEL12350.1"/>
    </source>
</evidence>
<gene>
    <name evidence="1" type="ORF">BHF72_1104</name>
</gene>
<accession>A0A1E5UHI0</accession>
<dbReference type="RefSeq" id="WP_158005939.1">
    <property type="nucleotide sequence ID" value="NZ_CP034157.1"/>
</dbReference>
<name>A0A1E5UHI0_9FLAO</name>
<organism evidence="1 2">
    <name type="scientific">Cloacibacterium normanense</name>
    <dbReference type="NCBI Taxonomy" id="237258"/>
    <lineage>
        <taxon>Bacteria</taxon>
        <taxon>Pseudomonadati</taxon>
        <taxon>Bacteroidota</taxon>
        <taxon>Flavobacteriia</taxon>
        <taxon>Flavobacteriales</taxon>
        <taxon>Weeksellaceae</taxon>
    </lineage>
</organism>
<dbReference type="Proteomes" id="UP000095601">
    <property type="component" value="Unassembled WGS sequence"/>
</dbReference>
<proteinExistence type="predicted"/>
<keyword evidence="2" id="KW-1185">Reference proteome</keyword>
<evidence type="ECO:0000313" key="2">
    <source>
        <dbReference type="Proteomes" id="UP000095601"/>
    </source>
</evidence>
<protein>
    <submittedName>
        <fullName evidence="1">Uncharacterized protein</fullName>
    </submittedName>
</protein>
<comment type="caution">
    <text evidence="1">The sequence shown here is derived from an EMBL/GenBank/DDBJ whole genome shotgun (WGS) entry which is preliminary data.</text>
</comment>